<evidence type="ECO:0000256" key="11">
    <source>
        <dbReference type="ARBA" id="ARBA00024801"/>
    </source>
</evidence>
<sequence>MATEDDVPDSRYEGEDTSPTTQREMNGWYFVGLAAEVYAVCGVGSFSPVLLEQLARERGVLRSDKTTPCIQPKAGGTDVAGRLSKVLRRAVDATDDGGSCVVHPLGRETSTASFAMYTFSIAVFVQALTLISFSAVADYGTYRKRLLITFAYTGATAAMLFLFVGPSIYVLGSILVILSVVSLGSSSVLLNSFLPLLAANHPTVRQQDRRMDGHAEGSGSANGIGAGNHDKGASPTLKLSTQISATGVGLGYAAAVSVQILSILLLVSLKKANFTAESTPLRFVQLLVGFCWAALTLPGALWLRNRPGPSLRFTAPWKTKLPAALQYITFAWTSVWQTVKTAAKLRQTWVFLVAWFLLSDGIATVSGTAILFARTELHMGTIAIALLSIAVTLSGIAGAFAWPKLSKRFNLETRKTIIACMILMEAVPFYGMMGFLPFVKAWGVGGLQQAWEIYPLGLTFGFVMGGLSSYCRAFYGEIIPPGSEAAFYALYAITDKGSSAVGPAIVGAIVDRIGTIRPAFVFLAILIALPMPLIYSIDVRKGHEDAVALSKHLKYAGGQEIRMEACDDLGDLAEDENDAQQGLLRADAEDR</sequence>
<evidence type="ECO:0000256" key="9">
    <source>
        <dbReference type="ARBA" id="ARBA00023136"/>
    </source>
</evidence>
<dbReference type="Proteomes" id="UP000799436">
    <property type="component" value="Unassembled WGS sequence"/>
</dbReference>
<dbReference type="Gene3D" id="1.20.1250.20">
    <property type="entry name" value="MFS general substrate transporter like domains"/>
    <property type="match status" value="1"/>
</dbReference>
<evidence type="ECO:0000256" key="4">
    <source>
        <dbReference type="ARBA" id="ARBA00022554"/>
    </source>
</evidence>
<evidence type="ECO:0000313" key="15">
    <source>
        <dbReference type="Proteomes" id="UP000799436"/>
    </source>
</evidence>
<dbReference type="OrthoDB" id="192733at2759"/>
<feature type="transmembrane region" description="Helical" evidence="12">
    <location>
        <begin position="453"/>
        <end position="475"/>
    </location>
</feature>
<keyword evidence="6 12" id="KW-0029">Amino-acid transport</keyword>
<feature type="transmembrane region" description="Helical" evidence="12">
    <location>
        <begin position="114"/>
        <end position="134"/>
    </location>
</feature>
<keyword evidence="10" id="KW-0325">Glycoprotein</keyword>
<dbReference type="InterPro" id="IPR050495">
    <property type="entry name" value="ATG22/LtaA_families"/>
</dbReference>
<evidence type="ECO:0000256" key="8">
    <source>
        <dbReference type="ARBA" id="ARBA00023006"/>
    </source>
</evidence>
<feature type="transmembrane region" description="Helical" evidence="12">
    <location>
        <begin position="415"/>
        <end position="433"/>
    </location>
</feature>
<keyword evidence="9 12" id="KW-0472">Membrane</keyword>
<dbReference type="GO" id="GO:0032974">
    <property type="term" value="P:amino acid transmembrane export from vacuole"/>
    <property type="evidence" value="ECO:0007669"/>
    <property type="project" value="InterPro"/>
</dbReference>
<feature type="region of interest" description="Disordered" evidence="13">
    <location>
        <begin position="207"/>
        <end position="228"/>
    </location>
</feature>
<feature type="transmembrane region" description="Helical" evidence="12">
    <location>
        <begin position="379"/>
        <end position="403"/>
    </location>
</feature>
<feature type="transmembrane region" description="Helical" evidence="12">
    <location>
        <begin position="146"/>
        <end position="168"/>
    </location>
</feature>
<dbReference type="GO" id="GO:0005774">
    <property type="term" value="C:vacuolar membrane"/>
    <property type="evidence" value="ECO:0007669"/>
    <property type="project" value="UniProtKB-SubCell"/>
</dbReference>
<organism evidence="14 15">
    <name type="scientific">Teratosphaeria nubilosa</name>
    <dbReference type="NCBI Taxonomy" id="161662"/>
    <lineage>
        <taxon>Eukaryota</taxon>
        <taxon>Fungi</taxon>
        <taxon>Dikarya</taxon>
        <taxon>Ascomycota</taxon>
        <taxon>Pezizomycotina</taxon>
        <taxon>Dothideomycetes</taxon>
        <taxon>Dothideomycetidae</taxon>
        <taxon>Mycosphaerellales</taxon>
        <taxon>Teratosphaeriaceae</taxon>
        <taxon>Teratosphaeria</taxon>
    </lineage>
</organism>
<evidence type="ECO:0000256" key="5">
    <source>
        <dbReference type="ARBA" id="ARBA00022692"/>
    </source>
</evidence>
<feature type="transmembrane region" description="Helical" evidence="12">
    <location>
        <begin position="281"/>
        <end position="303"/>
    </location>
</feature>
<feature type="transmembrane region" description="Helical" evidence="12">
    <location>
        <begin position="174"/>
        <end position="199"/>
    </location>
</feature>
<dbReference type="InterPro" id="IPR044738">
    <property type="entry name" value="Atg22"/>
</dbReference>
<evidence type="ECO:0000256" key="13">
    <source>
        <dbReference type="SAM" id="MobiDB-lite"/>
    </source>
</evidence>
<comment type="similarity">
    <text evidence="2 12">Belongs to the ATG22 family.</text>
</comment>
<proteinExistence type="inferred from homology"/>
<feature type="transmembrane region" description="Helical" evidence="12">
    <location>
        <begin position="349"/>
        <end position="373"/>
    </location>
</feature>
<comment type="subcellular location">
    <subcellularLocation>
        <location evidence="1 12">Vacuole membrane</location>
        <topology evidence="1 12">Multi-pass membrane protein</topology>
    </subcellularLocation>
</comment>
<keyword evidence="4 12" id="KW-0926">Vacuole</keyword>
<evidence type="ECO:0000256" key="1">
    <source>
        <dbReference type="ARBA" id="ARBA00004128"/>
    </source>
</evidence>
<dbReference type="EMBL" id="ML995847">
    <property type="protein sequence ID" value="KAF2768142.1"/>
    <property type="molecule type" value="Genomic_DNA"/>
</dbReference>
<gene>
    <name evidence="14" type="ORF">EJ03DRAFT_274760</name>
</gene>
<evidence type="ECO:0000256" key="10">
    <source>
        <dbReference type="ARBA" id="ARBA00023180"/>
    </source>
</evidence>
<evidence type="ECO:0000256" key="3">
    <source>
        <dbReference type="ARBA" id="ARBA00022448"/>
    </source>
</evidence>
<feature type="transmembrane region" description="Helical" evidence="12">
    <location>
        <begin position="487"/>
        <end position="510"/>
    </location>
</feature>
<reference evidence="14" key="1">
    <citation type="journal article" date="2020" name="Stud. Mycol.">
        <title>101 Dothideomycetes genomes: a test case for predicting lifestyles and emergence of pathogens.</title>
        <authorList>
            <person name="Haridas S."/>
            <person name="Albert R."/>
            <person name="Binder M."/>
            <person name="Bloem J."/>
            <person name="Labutti K."/>
            <person name="Salamov A."/>
            <person name="Andreopoulos B."/>
            <person name="Baker S."/>
            <person name="Barry K."/>
            <person name="Bills G."/>
            <person name="Bluhm B."/>
            <person name="Cannon C."/>
            <person name="Castanera R."/>
            <person name="Culley D."/>
            <person name="Daum C."/>
            <person name="Ezra D."/>
            <person name="Gonzalez J."/>
            <person name="Henrissat B."/>
            <person name="Kuo A."/>
            <person name="Liang C."/>
            <person name="Lipzen A."/>
            <person name="Lutzoni F."/>
            <person name="Magnuson J."/>
            <person name="Mondo S."/>
            <person name="Nolan M."/>
            <person name="Ohm R."/>
            <person name="Pangilinan J."/>
            <person name="Park H.-J."/>
            <person name="Ramirez L."/>
            <person name="Alfaro M."/>
            <person name="Sun H."/>
            <person name="Tritt A."/>
            <person name="Yoshinaga Y."/>
            <person name="Zwiers L.-H."/>
            <person name="Turgeon B."/>
            <person name="Goodwin S."/>
            <person name="Spatafora J."/>
            <person name="Crous P."/>
            <person name="Grigoriev I."/>
        </authorList>
    </citation>
    <scope>NUCLEOTIDE SEQUENCE</scope>
    <source>
        <strain evidence="14">CBS 116005</strain>
    </source>
</reference>
<evidence type="ECO:0000256" key="6">
    <source>
        <dbReference type="ARBA" id="ARBA00022970"/>
    </source>
</evidence>
<accession>A0A6G1L6C6</accession>
<evidence type="ECO:0000313" key="14">
    <source>
        <dbReference type="EMBL" id="KAF2768142.1"/>
    </source>
</evidence>
<feature type="region of interest" description="Disordered" evidence="13">
    <location>
        <begin position="1"/>
        <end position="20"/>
    </location>
</feature>
<evidence type="ECO:0000256" key="2">
    <source>
        <dbReference type="ARBA" id="ARBA00006978"/>
    </source>
</evidence>
<dbReference type="Pfam" id="PF11700">
    <property type="entry name" value="ATG22"/>
    <property type="match status" value="1"/>
</dbReference>
<dbReference type="AlphaFoldDB" id="A0A6G1L6C6"/>
<dbReference type="GO" id="GO:0006914">
    <property type="term" value="P:autophagy"/>
    <property type="evidence" value="ECO:0007669"/>
    <property type="project" value="UniProtKB-KW"/>
</dbReference>
<feature type="transmembrane region" description="Helical" evidence="12">
    <location>
        <begin position="248"/>
        <end position="269"/>
    </location>
</feature>
<dbReference type="PANTHER" id="PTHR23519:SF3">
    <property type="entry name" value="AUTOPHAGY-RELATED PROTEIN 22-2"/>
    <property type="match status" value="1"/>
</dbReference>
<feature type="transmembrane region" description="Helical" evidence="12">
    <location>
        <begin position="28"/>
        <end position="51"/>
    </location>
</feature>
<keyword evidence="3 12" id="KW-0813">Transport</keyword>
<dbReference type="PANTHER" id="PTHR23519">
    <property type="entry name" value="AUTOPHAGY-RELATED PROTEIN 22"/>
    <property type="match status" value="1"/>
</dbReference>
<dbReference type="InterPro" id="IPR036259">
    <property type="entry name" value="MFS_trans_sf"/>
</dbReference>
<feature type="transmembrane region" description="Helical" evidence="12">
    <location>
        <begin position="516"/>
        <end position="535"/>
    </location>
</feature>
<keyword evidence="8 12" id="KW-0072">Autophagy</keyword>
<evidence type="ECO:0000256" key="7">
    <source>
        <dbReference type="ARBA" id="ARBA00022989"/>
    </source>
</evidence>
<keyword evidence="15" id="KW-1185">Reference proteome</keyword>
<keyword evidence="5 12" id="KW-0812">Transmembrane</keyword>
<dbReference type="InterPro" id="IPR024671">
    <property type="entry name" value="Atg22-like"/>
</dbReference>
<name>A0A6G1L6C6_9PEZI</name>
<evidence type="ECO:0000256" key="12">
    <source>
        <dbReference type="RuleBase" id="RU363073"/>
    </source>
</evidence>
<keyword evidence="7 12" id="KW-1133">Transmembrane helix</keyword>
<comment type="function">
    <text evidence="11 12">Vacuolar effluxer which mediate the efflux of amino acids resulting from autophagic degradation. The release of autophagic amino acids allows the maintenance of protein synthesis and viability during nitrogen starvation.</text>
</comment>
<dbReference type="SUPFAM" id="SSF103473">
    <property type="entry name" value="MFS general substrate transporter"/>
    <property type="match status" value="1"/>
</dbReference>
<protein>
    <recommendedName>
        <fullName evidence="12">Autophagy-related protein</fullName>
    </recommendedName>
</protein>
<dbReference type="CDD" id="cd17483">
    <property type="entry name" value="MFS_Atg22_like"/>
    <property type="match status" value="1"/>
</dbReference>